<gene>
    <name evidence="4" type="primary">LOC122133177</name>
</gene>
<keyword evidence="3" id="KW-1185">Reference proteome</keyword>
<keyword evidence="2" id="KW-0732">Signal</keyword>
<dbReference type="RefSeq" id="XP_042564694.1">
    <property type="nucleotide sequence ID" value="XM_042708760.1"/>
</dbReference>
<evidence type="ECO:0000256" key="2">
    <source>
        <dbReference type="SAM" id="SignalP"/>
    </source>
</evidence>
<dbReference type="AlphaFoldDB" id="A0A8M1KSR6"/>
<dbReference type="Proteomes" id="UP000515152">
    <property type="component" value="Chromosome 9"/>
</dbReference>
<evidence type="ECO:0000313" key="4">
    <source>
        <dbReference type="RefSeq" id="XP_042564694.1"/>
    </source>
</evidence>
<proteinExistence type="predicted"/>
<accession>A0A8M1KSR6</accession>
<dbReference type="GeneID" id="122133177"/>
<feature type="region of interest" description="Disordered" evidence="1">
    <location>
        <begin position="45"/>
        <end position="66"/>
    </location>
</feature>
<reference evidence="4" key="1">
    <citation type="submission" date="2025-08" db="UniProtKB">
        <authorList>
            <consortium name="RefSeq"/>
        </authorList>
    </citation>
    <scope>IDENTIFICATION</scope>
</reference>
<name>A0A8M1KSR6_CLUHA</name>
<dbReference type="KEGG" id="char:122133177"/>
<protein>
    <submittedName>
        <fullName evidence="4">Uncharacterized protein LOC122133177</fullName>
    </submittedName>
</protein>
<feature type="signal peptide" evidence="2">
    <location>
        <begin position="1"/>
        <end position="18"/>
    </location>
</feature>
<evidence type="ECO:0000313" key="3">
    <source>
        <dbReference type="Proteomes" id="UP000515152"/>
    </source>
</evidence>
<feature type="chain" id="PRO_5035460746" evidence="2">
    <location>
        <begin position="19"/>
        <end position="104"/>
    </location>
</feature>
<sequence length="104" mass="11850">MLVTMLTAMYMMVQVVEQVGLRWGRQPAPLPYMLAQPIPWQIHSVSSSRRGSRAEERRNSAGMYRKNSNCTNGLCAPASPEAVKAAFTIQKEYRKYQQKKKDTV</sequence>
<dbReference type="OrthoDB" id="9049358at2759"/>
<organism evidence="3 4">
    <name type="scientific">Clupea harengus</name>
    <name type="common">Atlantic herring</name>
    <dbReference type="NCBI Taxonomy" id="7950"/>
    <lineage>
        <taxon>Eukaryota</taxon>
        <taxon>Metazoa</taxon>
        <taxon>Chordata</taxon>
        <taxon>Craniata</taxon>
        <taxon>Vertebrata</taxon>
        <taxon>Euteleostomi</taxon>
        <taxon>Actinopterygii</taxon>
        <taxon>Neopterygii</taxon>
        <taxon>Teleostei</taxon>
        <taxon>Clupei</taxon>
        <taxon>Clupeiformes</taxon>
        <taxon>Clupeoidei</taxon>
        <taxon>Clupeidae</taxon>
        <taxon>Clupea</taxon>
    </lineage>
</organism>
<evidence type="ECO:0000256" key="1">
    <source>
        <dbReference type="SAM" id="MobiDB-lite"/>
    </source>
</evidence>